<evidence type="ECO:0000256" key="3">
    <source>
        <dbReference type="ARBA" id="ARBA00023242"/>
    </source>
</evidence>
<dbReference type="Gene3D" id="1.10.1040.30">
    <property type="entry name" value="ISWI, HAND domain"/>
    <property type="match status" value="1"/>
</dbReference>
<organism evidence="8 9">
    <name type="scientific">Cordylochernes scorpioides</name>
    <dbReference type="NCBI Taxonomy" id="51811"/>
    <lineage>
        <taxon>Eukaryota</taxon>
        <taxon>Metazoa</taxon>
        <taxon>Ecdysozoa</taxon>
        <taxon>Arthropoda</taxon>
        <taxon>Chelicerata</taxon>
        <taxon>Arachnida</taxon>
        <taxon>Pseudoscorpiones</taxon>
        <taxon>Cheliferoidea</taxon>
        <taxon>Chernetidae</taxon>
        <taxon>Cordylochernes</taxon>
    </lineage>
</organism>
<dbReference type="Pfam" id="PF00271">
    <property type="entry name" value="Helicase_C"/>
    <property type="match status" value="1"/>
</dbReference>
<dbReference type="Gene3D" id="3.40.50.300">
    <property type="entry name" value="P-loop containing nucleotide triphosphate hydrolases"/>
    <property type="match status" value="1"/>
</dbReference>
<keyword evidence="2" id="KW-0378">Hydrolase</keyword>
<evidence type="ECO:0000313" key="9">
    <source>
        <dbReference type="Proteomes" id="UP001235939"/>
    </source>
</evidence>
<sequence length="958" mass="111304">MTPNLMDYPCKDEDNAQLLEKMAAFLEKIEQTMSLEQGGESCERVHASPGYIKGGKLRDYQLQGLNWMIALYNSNLNGILADEMGLGKTLQTIAFLGYLRHFRHIRGPFLVVVPKSTLANWLAEFKHWCPSLKVVSIKGDKETRKQVIKDVIQSTKWEVCVTSYEMVSRERATLSKYNWQFLVVDEAHRLKNEASQLSLELRKLHSFHRLLLTGTPLQNNLHELWSLLNFLLPNLFDASNDFEEWFQNPNCLGDEKVIKRIHRILKPFLLRRLKTEVEKTLPPKKEVKIYAGIGALQKQIYKRILLNELEVVNSEGKVSKARIQNVLIQLRKVCNHPYLIEGVEKGPPYTTDEHLIEASEKLKILDKLLPKLKAKGSRILIFSQMTTLLNILEDYLLFRGYQYCRLDGQTSFEDRESAIEGFNKKGSDKFVFLLSTRAGGLGINLVTADVVILYDSDWNPQMDLQAMDRAHRIGQTKMVKVFRLVTKSTVEERMVERAEIKLRLDKIVIQNGRALDTKTKLDKDEMLGMIRFGAKHILDSTDAEVTEEDIDKILAKAEQLTEETKEKLDGMNENSLQSLSFDTPWEVYKFEGVDYNLERNNRRRETSFVTIPSEPTEYVEAKKKIFTVKKPRYPEMSYFKMYPKELEVLKAKETNYYLRSTEYQIEVPDDADEQTLEEIAQKQQSIDNAEPLTEEEELKKAELLKEGFSTWNKREYMAFFKAIRKYRKDDYAAFAADVQTKTEREIAQYAAVFWEKCSEFPDYERIRQIADKTEEKYTKRKLQYDLLAKKMTEAGNCFNRLKIRSGASRSKLSWTMDQDRYLLHTLHSLGYTLDLDGQLIREHLLRQCYQSFDYTLKTRTAEQVKDRCAILLNNLEKEAKESQNTRKNSSEEESEVKMDEAERPNGLLPSGLKRDLENNIKSYPPPKRVKLNSPQVDTIDVNMNGVRENGLLDERSPE</sequence>
<gene>
    <name evidence="8" type="ORF">LAZ67_19000223</name>
</gene>
<comment type="subcellular location">
    <subcellularLocation>
        <location evidence="1">Nucleus</location>
    </subcellularLocation>
</comment>
<dbReference type="SUPFAM" id="SSF46689">
    <property type="entry name" value="Homeodomain-like"/>
    <property type="match status" value="2"/>
</dbReference>
<dbReference type="InterPro" id="IPR000330">
    <property type="entry name" value="SNF2_N"/>
</dbReference>
<dbReference type="InterPro" id="IPR014001">
    <property type="entry name" value="Helicase_ATP-bd"/>
</dbReference>
<dbReference type="InterPro" id="IPR009057">
    <property type="entry name" value="Homeodomain-like_sf"/>
</dbReference>
<evidence type="ECO:0000256" key="1">
    <source>
        <dbReference type="ARBA" id="ARBA00004123"/>
    </source>
</evidence>
<feature type="coiled-coil region" evidence="4">
    <location>
        <begin position="543"/>
        <end position="574"/>
    </location>
</feature>
<dbReference type="InterPro" id="IPR027417">
    <property type="entry name" value="P-loop_NTPase"/>
</dbReference>
<dbReference type="InterPro" id="IPR038718">
    <property type="entry name" value="SNF2-like_sf"/>
</dbReference>
<keyword evidence="9" id="KW-1185">Reference proteome</keyword>
<dbReference type="PANTHER" id="PTHR45623:SF49">
    <property type="entry name" value="SWI_SNF-RELATED MATRIX-ASSOCIATED ACTIN-DEPENDENT REGULATOR OF CHROMATIN SUBFAMILY A MEMBER 5"/>
    <property type="match status" value="1"/>
</dbReference>
<dbReference type="Gene3D" id="3.40.50.10810">
    <property type="entry name" value="Tandem AAA-ATPase domain"/>
    <property type="match status" value="1"/>
</dbReference>
<keyword evidence="4" id="KW-0175">Coiled coil</keyword>
<evidence type="ECO:0000256" key="2">
    <source>
        <dbReference type="ARBA" id="ARBA00022801"/>
    </source>
</evidence>
<accession>A0ABY6LKR0</accession>
<dbReference type="PANTHER" id="PTHR45623">
    <property type="entry name" value="CHROMODOMAIN-HELICASE-DNA-BINDING PROTEIN 3-RELATED-RELATED"/>
    <property type="match status" value="1"/>
</dbReference>
<reference evidence="8 9" key="1">
    <citation type="submission" date="2022-01" db="EMBL/GenBank/DDBJ databases">
        <title>A chromosomal length assembly of Cordylochernes scorpioides.</title>
        <authorList>
            <person name="Zeh D."/>
            <person name="Zeh J."/>
        </authorList>
    </citation>
    <scope>NUCLEOTIDE SEQUENCE [LARGE SCALE GENOMIC DNA]</scope>
    <source>
        <strain evidence="8">IN4F17</strain>
        <tissue evidence="8">Whole Body</tissue>
    </source>
</reference>
<keyword evidence="3" id="KW-0539">Nucleus</keyword>
<dbReference type="Pfam" id="PF00176">
    <property type="entry name" value="SNF2-rel_dom"/>
    <property type="match status" value="1"/>
</dbReference>
<dbReference type="SMART" id="SM00490">
    <property type="entry name" value="HELICc"/>
    <property type="match status" value="1"/>
</dbReference>
<dbReference type="Proteomes" id="UP001235939">
    <property type="component" value="Chromosome 19"/>
</dbReference>
<dbReference type="SUPFAM" id="SSF52540">
    <property type="entry name" value="P-loop containing nucleoside triphosphate hydrolases"/>
    <property type="match status" value="2"/>
</dbReference>
<dbReference type="InterPro" id="IPR015195">
    <property type="entry name" value="SLIDE"/>
</dbReference>
<feature type="region of interest" description="Disordered" evidence="5">
    <location>
        <begin position="879"/>
        <end position="958"/>
    </location>
</feature>
<evidence type="ECO:0000256" key="4">
    <source>
        <dbReference type="SAM" id="Coils"/>
    </source>
</evidence>
<proteinExistence type="predicted"/>
<dbReference type="InterPro" id="IPR015194">
    <property type="entry name" value="ISWI_HAND-dom"/>
</dbReference>
<feature type="compositionally biased region" description="Basic and acidic residues" evidence="5">
    <location>
        <begin position="879"/>
        <end position="903"/>
    </location>
</feature>
<dbReference type="InterPro" id="IPR036306">
    <property type="entry name" value="ISWI_HAND-dom_sf"/>
</dbReference>
<dbReference type="InterPro" id="IPR049730">
    <property type="entry name" value="SNF2/RAD54-like_C"/>
</dbReference>
<dbReference type="PROSITE" id="PS51192">
    <property type="entry name" value="HELICASE_ATP_BIND_1"/>
    <property type="match status" value="1"/>
</dbReference>
<protein>
    <submittedName>
        <fullName evidence="8">SMARCA5</fullName>
    </submittedName>
</protein>
<name>A0ABY6LKR0_9ARAC</name>
<dbReference type="SMART" id="SM00487">
    <property type="entry name" value="DEXDc"/>
    <property type="match status" value="1"/>
</dbReference>
<dbReference type="Pfam" id="PF09110">
    <property type="entry name" value="HAND"/>
    <property type="match status" value="1"/>
</dbReference>
<dbReference type="SUPFAM" id="SSF101224">
    <property type="entry name" value="HAND domain of the nucleosome remodeling ATPase ISWI"/>
    <property type="match status" value="1"/>
</dbReference>
<dbReference type="Gene3D" id="1.10.10.60">
    <property type="entry name" value="Homeodomain-like"/>
    <property type="match status" value="2"/>
</dbReference>
<evidence type="ECO:0000259" key="6">
    <source>
        <dbReference type="PROSITE" id="PS51192"/>
    </source>
</evidence>
<evidence type="ECO:0000313" key="8">
    <source>
        <dbReference type="EMBL" id="UYV80458.1"/>
    </source>
</evidence>
<dbReference type="CDD" id="cd18793">
    <property type="entry name" value="SF2_C_SNF"/>
    <property type="match status" value="1"/>
</dbReference>
<feature type="domain" description="Helicase ATP-binding" evidence="6">
    <location>
        <begin position="69"/>
        <end position="234"/>
    </location>
</feature>
<dbReference type="PROSITE" id="PS51194">
    <property type="entry name" value="HELICASE_CTER"/>
    <property type="match status" value="1"/>
</dbReference>
<feature type="domain" description="Helicase C-terminal" evidence="7">
    <location>
        <begin position="364"/>
        <end position="515"/>
    </location>
</feature>
<evidence type="ECO:0000256" key="5">
    <source>
        <dbReference type="SAM" id="MobiDB-lite"/>
    </source>
</evidence>
<evidence type="ECO:0000259" key="7">
    <source>
        <dbReference type="PROSITE" id="PS51194"/>
    </source>
</evidence>
<dbReference type="InterPro" id="IPR001650">
    <property type="entry name" value="Helicase_C-like"/>
</dbReference>
<dbReference type="EMBL" id="CP092881">
    <property type="protein sequence ID" value="UYV80458.1"/>
    <property type="molecule type" value="Genomic_DNA"/>
</dbReference>
<dbReference type="Pfam" id="PF09111">
    <property type="entry name" value="SLIDE"/>
    <property type="match status" value="1"/>
</dbReference>